<dbReference type="SUPFAM" id="SSF46894">
    <property type="entry name" value="C-terminal effector domain of the bipartite response regulators"/>
    <property type="match status" value="1"/>
</dbReference>
<dbReference type="PROSITE" id="PS00622">
    <property type="entry name" value="HTH_LUXR_1"/>
    <property type="match status" value="1"/>
</dbReference>
<gene>
    <name evidence="1" type="ORF">HAV00_03955</name>
</gene>
<dbReference type="InterPro" id="IPR011006">
    <property type="entry name" value="CheY-like_superfamily"/>
</dbReference>
<evidence type="ECO:0000313" key="2">
    <source>
        <dbReference type="Proteomes" id="UP000500895"/>
    </source>
</evidence>
<dbReference type="Gene3D" id="1.10.10.10">
    <property type="entry name" value="Winged helix-like DNA-binding domain superfamily/Winged helix DNA-binding domain"/>
    <property type="match status" value="1"/>
</dbReference>
<dbReference type="PRINTS" id="PR00038">
    <property type="entry name" value="HTHLUXR"/>
</dbReference>
<dbReference type="Gene3D" id="3.40.50.2300">
    <property type="match status" value="1"/>
</dbReference>
<dbReference type="KEGG" id="bsym:CIT39_05270"/>
<dbReference type="PANTHER" id="PTHR43214:SF44">
    <property type="entry name" value="TWO-COMPONENT RESPONSE REGULATOR"/>
    <property type="match status" value="1"/>
</dbReference>
<dbReference type="SUPFAM" id="SSF52172">
    <property type="entry name" value="CheY-like"/>
    <property type="match status" value="1"/>
</dbReference>
<proteinExistence type="predicted"/>
<accession>A0A2U8Q9B2</accession>
<dbReference type="InterPro" id="IPR016032">
    <property type="entry name" value="Sig_transdc_resp-reg_C-effctor"/>
</dbReference>
<dbReference type="SMART" id="SM00448">
    <property type="entry name" value="REC"/>
    <property type="match status" value="1"/>
</dbReference>
<dbReference type="InterPro" id="IPR001789">
    <property type="entry name" value="Sig_transdc_resp-reg_receiver"/>
</dbReference>
<dbReference type="Pfam" id="PF00196">
    <property type="entry name" value="GerE"/>
    <property type="match status" value="1"/>
</dbReference>
<dbReference type="GO" id="GO:0003677">
    <property type="term" value="F:DNA binding"/>
    <property type="evidence" value="ECO:0007669"/>
    <property type="project" value="InterPro"/>
</dbReference>
<dbReference type="EMBL" id="CP050066">
    <property type="protein sequence ID" value="QIP05460.1"/>
    <property type="molecule type" value="Genomic_DNA"/>
</dbReference>
<dbReference type="GO" id="GO:0000160">
    <property type="term" value="P:phosphorelay signal transduction system"/>
    <property type="evidence" value="ECO:0007669"/>
    <property type="project" value="InterPro"/>
</dbReference>
<dbReference type="PROSITE" id="PS50043">
    <property type="entry name" value="HTH_LUXR_2"/>
    <property type="match status" value="1"/>
</dbReference>
<dbReference type="Pfam" id="PF00072">
    <property type="entry name" value="Response_reg"/>
    <property type="match status" value="1"/>
</dbReference>
<dbReference type="PROSITE" id="PS50110">
    <property type="entry name" value="RESPONSE_REGULATORY"/>
    <property type="match status" value="1"/>
</dbReference>
<dbReference type="Proteomes" id="UP000500895">
    <property type="component" value="Chromosome"/>
</dbReference>
<name>A0A2U8Q9B2_9BRAD</name>
<dbReference type="GO" id="GO:0006355">
    <property type="term" value="P:regulation of DNA-templated transcription"/>
    <property type="evidence" value="ECO:0007669"/>
    <property type="project" value="InterPro"/>
</dbReference>
<dbReference type="SMART" id="SM00421">
    <property type="entry name" value="HTH_LUXR"/>
    <property type="match status" value="1"/>
</dbReference>
<sequence length="207" mass="22267">MTENEIFILEDDLTTRAMLKVVLEKAGYQPVFFADGEALIAKSRHASPACILLDLCLPGRSGLDVLGRLTDRTCPAPILMVSGQGDIPTAVHALRIGAADFVEKPFSPADLVARIESAGAGQPVHSAGPLDHFKQSRGLTRRECEVLDHLIAGSSSKAIARKLGISPRTIEDHRARILQKAGVKTTAQLSIMALKDRTAAFGRRTVH</sequence>
<dbReference type="PANTHER" id="PTHR43214">
    <property type="entry name" value="TWO-COMPONENT RESPONSE REGULATOR"/>
    <property type="match status" value="1"/>
</dbReference>
<dbReference type="CDD" id="cd06170">
    <property type="entry name" value="LuxR_C_like"/>
    <property type="match status" value="1"/>
</dbReference>
<evidence type="ECO:0000313" key="1">
    <source>
        <dbReference type="EMBL" id="QIP05460.1"/>
    </source>
</evidence>
<protein>
    <submittedName>
        <fullName evidence="1">Response regulator</fullName>
    </submittedName>
</protein>
<reference evidence="1 2" key="1">
    <citation type="journal article" date="2020" name="Int. J. Syst. Evol. Microbiol.">
        <title>Description and complete genome sequences of Bradyrhizobium symbiodeficiens sp. nov., a non-symbiotic bacterium associated with legumes native to Canada.</title>
        <authorList>
            <person name="Bromfield E.S.P."/>
            <person name="Cloutier S."/>
            <person name="Nguyen H.D.T."/>
        </authorList>
    </citation>
    <scope>NUCLEOTIDE SEQUENCE [LARGE SCALE GENOMIC DNA]</scope>
    <source>
        <strain evidence="1 2">101S1MB</strain>
    </source>
</reference>
<dbReference type="AlphaFoldDB" id="A0A2U8Q9B2"/>
<organism evidence="1 2">
    <name type="scientific">Bradyrhizobium symbiodeficiens</name>
    <dbReference type="NCBI Taxonomy" id="1404367"/>
    <lineage>
        <taxon>Bacteria</taxon>
        <taxon>Pseudomonadati</taxon>
        <taxon>Pseudomonadota</taxon>
        <taxon>Alphaproteobacteria</taxon>
        <taxon>Hyphomicrobiales</taxon>
        <taxon>Nitrobacteraceae</taxon>
        <taxon>Bradyrhizobium</taxon>
    </lineage>
</organism>
<dbReference type="InterPro" id="IPR039420">
    <property type="entry name" value="WalR-like"/>
</dbReference>
<dbReference type="InterPro" id="IPR036388">
    <property type="entry name" value="WH-like_DNA-bd_sf"/>
</dbReference>
<dbReference type="InterPro" id="IPR000792">
    <property type="entry name" value="Tscrpt_reg_LuxR_C"/>
</dbReference>